<accession>A0ABY5MSQ0</accession>
<name>A0ABY5MSQ0_9SPHN</name>
<feature type="chain" id="PRO_5047154745" evidence="1">
    <location>
        <begin position="23"/>
        <end position="99"/>
    </location>
</feature>
<keyword evidence="4" id="KW-1185">Reference proteome</keyword>
<keyword evidence="1" id="KW-0732">Signal</keyword>
<gene>
    <name evidence="3" type="ORF">M1K48_07510</name>
</gene>
<evidence type="ECO:0000313" key="3">
    <source>
        <dbReference type="EMBL" id="UUR06806.1"/>
    </source>
</evidence>
<dbReference type="Proteomes" id="UP000831921">
    <property type="component" value="Chromosome"/>
</dbReference>
<protein>
    <submittedName>
        <fullName evidence="3">PepSY domain-containing protein</fullName>
    </submittedName>
</protein>
<dbReference type="RefSeq" id="WP_249454009.1">
    <property type="nucleotide sequence ID" value="NZ_CP097253.1"/>
</dbReference>
<proteinExistence type="predicted"/>
<dbReference type="Pfam" id="PF13670">
    <property type="entry name" value="PepSY_2"/>
    <property type="match status" value="1"/>
</dbReference>
<organism evidence="3 4">
    <name type="scientific">Sphingomonas glaciei</name>
    <dbReference type="NCBI Taxonomy" id="2938948"/>
    <lineage>
        <taxon>Bacteria</taxon>
        <taxon>Pseudomonadati</taxon>
        <taxon>Pseudomonadota</taxon>
        <taxon>Alphaproteobacteria</taxon>
        <taxon>Sphingomonadales</taxon>
        <taxon>Sphingomonadaceae</taxon>
        <taxon>Sphingomonas</taxon>
    </lineage>
</organism>
<dbReference type="EMBL" id="CP097253">
    <property type="protein sequence ID" value="UUR06806.1"/>
    <property type="molecule type" value="Genomic_DNA"/>
</dbReference>
<evidence type="ECO:0000259" key="2">
    <source>
        <dbReference type="Pfam" id="PF13670"/>
    </source>
</evidence>
<reference evidence="3 4" key="1">
    <citation type="submission" date="2022-05" db="EMBL/GenBank/DDBJ databases">
        <title>S8-45 Sphingomonas ultraviolaceadurans.</title>
        <authorList>
            <person name="Liu Y."/>
        </authorList>
    </citation>
    <scope>NUCLEOTIDE SEQUENCE [LARGE SCALE GENOMIC DNA]</scope>
    <source>
        <strain evidence="3 4">S8-45</strain>
    </source>
</reference>
<feature type="signal peptide" evidence="1">
    <location>
        <begin position="1"/>
        <end position="22"/>
    </location>
</feature>
<dbReference type="InterPro" id="IPR025711">
    <property type="entry name" value="PepSY"/>
</dbReference>
<feature type="domain" description="PepSY" evidence="2">
    <location>
        <begin position="7"/>
        <end position="85"/>
    </location>
</feature>
<evidence type="ECO:0000256" key="1">
    <source>
        <dbReference type="SAM" id="SignalP"/>
    </source>
</evidence>
<evidence type="ECO:0000313" key="4">
    <source>
        <dbReference type="Proteomes" id="UP000831921"/>
    </source>
</evidence>
<sequence>MRILLLTAAAALSAAIATPAAATGKMTCNAPQKSWKTLGSLESKLKKDGWEVRKSKVDGGCYEVYGTDPQGRRVEAYFHPVSFKMLLSSRRGEVLYKAN</sequence>